<dbReference type="InterPro" id="IPR036093">
    <property type="entry name" value="NAC_dom_sf"/>
</dbReference>
<dbReference type="InterPro" id="IPR003441">
    <property type="entry name" value="NAC-dom"/>
</dbReference>
<dbReference type="GO" id="GO:0006355">
    <property type="term" value="P:regulation of DNA-templated transcription"/>
    <property type="evidence" value="ECO:0007669"/>
    <property type="project" value="InterPro"/>
</dbReference>
<gene>
    <name evidence="6" type="ORF">RJ641_009000</name>
</gene>
<dbReference type="PROSITE" id="PS51005">
    <property type="entry name" value="NAC"/>
    <property type="match status" value="1"/>
</dbReference>
<keyword evidence="1" id="KW-0805">Transcription regulation</keyword>
<dbReference type="PANTHER" id="PTHR31719:SF43">
    <property type="entry name" value="NAC TRANSCRIPTION FACTOR 56"/>
    <property type="match status" value="1"/>
</dbReference>
<dbReference type="AlphaFoldDB" id="A0AAN8Z339"/>
<dbReference type="PANTHER" id="PTHR31719">
    <property type="entry name" value="NAC TRANSCRIPTION FACTOR 56"/>
    <property type="match status" value="1"/>
</dbReference>
<protein>
    <submittedName>
        <fullName evidence="6">NAC domain</fullName>
    </submittedName>
</protein>
<dbReference type="Pfam" id="PF02365">
    <property type="entry name" value="NAM"/>
    <property type="match status" value="2"/>
</dbReference>
<evidence type="ECO:0000259" key="5">
    <source>
        <dbReference type="PROSITE" id="PS51005"/>
    </source>
</evidence>
<reference evidence="6 7" key="1">
    <citation type="submission" date="2023-12" db="EMBL/GenBank/DDBJ databases">
        <title>A high-quality genome assembly for Dillenia turbinata (Dilleniales).</title>
        <authorList>
            <person name="Chanderbali A."/>
        </authorList>
    </citation>
    <scope>NUCLEOTIDE SEQUENCE [LARGE SCALE GENOMIC DNA]</scope>
    <source>
        <strain evidence="6">LSX21</strain>
        <tissue evidence="6">Leaf</tissue>
    </source>
</reference>
<dbReference type="Proteomes" id="UP001370490">
    <property type="component" value="Unassembled WGS sequence"/>
</dbReference>
<dbReference type="SUPFAM" id="SSF101941">
    <property type="entry name" value="NAC domain"/>
    <property type="match status" value="1"/>
</dbReference>
<dbReference type="EMBL" id="JBAMMX010000016">
    <property type="protein sequence ID" value="KAK6924674.1"/>
    <property type="molecule type" value="Genomic_DNA"/>
</dbReference>
<feature type="domain" description="NAC" evidence="5">
    <location>
        <begin position="1"/>
        <end position="129"/>
    </location>
</feature>
<keyword evidence="7" id="KW-1185">Reference proteome</keyword>
<keyword evidence="4" id="KW-0539">Nucleus</keyword>
<keyword evidence="3" id="KW-0804">Transcription</keyword>
<comment type="caution">
    <text evidence="6">The sequence shown here is derived from an EMBL/GenBank/DDBJ whole genome shotgun (WGS) entry which is preliminary data.</text>
</comment>
<keyword evidence="2" id="KW-0238">DNA-binding</keyword>
<dbReference type="GO" id="GO:0003677">
    <property type="term" value="F:DNA binding"/>
    <property type="evidence" value="ECO:0007669"/>
    <property type="project" value="UniProtKB-KW"/>
</dbReference>
<dbReference type="Gene3D" id="2.170.150.80">
    <property type="entry name" value="NAC domain"/>
    <property type="match status" value="1"/>
</dbReference>
<proteinExistence type="predicted"/>
<evidence type="ECO:0000256" key="3">
    <source>
        <dbReference type="ARBA" id="ARBA00023163"/>
    </source>
</evidence>
<sequence>MSGEDLNFPLGIRFCPTNEELISYLWMKINGEPLPPNKIIEANVYEFSPQILIGDGYWKASGSVRSIMERGREIGLKQSLVFYVGKSPSGIKTNWIMHEFRVSQSPSRPSTTSNPMMLDEHVLYKIYRKNRRTVNEEDKGGVEDHFHNEQVEVMNGDEPQALEGIDVIGNGNSIAVNPANQSSNGQFWSHNGHQPSTCYNIASNDNMVIYHANQTTDGQNFYDQFNTSYNVGDAANEESMINSTNQTTNGQFESYTHDHVSTFYNFGDFFTQGVQEYDDNMLIDSANQMVDGLLQGYYGDHQSHFHDQPTQTINELFQNKYIDHQLHIHDQTTHITETQEGGA</sequence>
<evidence type="ECO:0000256" key="2">
    <source>
        <dbReference type="ARBA" id="ARBA00023125"/>
    </source>
</evidence>
<evidence type="ECO:0000256" key="4">
    <source>
        <dbReference type="ARBA" id="ARBA00023242"/>
    </source>
</evidence>
<evidence type="ECO:0000313" key="7">
    <source>
        <dbReference type="Proteomes" id="UP001370490"/>
    </source>
</evidence>
<organism evidence="6 7">
    <name type="scientific">Dillenia turbinata</name>
    <dbReference type="NCBI Taxonomy" id="194707"/>
    <lineage>
        <taxon>Eukaryota</taxon>
        <taxon>Viridiplantae</taxon>
        <taxon>Streptophyta</taxon>
        <taxon>Embryophyta</taxon>
        <taxon>Tracheophyta</taxon>
        <taxon>Spermatophyta</taxon>
        <taxon>Magnoliopsida</taxon>
        <taxon>eudicotyledons</taxon>
        <taxon>Gunneridae</taxon>
        <taxon>Pentapetalae</taxon>
        <taxon>Dilleniales</taxon>
        <taxon>Dilleniaceae</taxon>
        <taxon>Dillenia</taxon>
    </lineage>
</organism>
<evidence type="ECO:0000313" key="6">
    <source>
        <dbReference type="EMBL" id="KAK6924674.1"/>
    </source>
</evidence>
<accession>A0AAN8Z339</accession>
<name>A0AAN8Z339_9MAGN</name>
<evidence type="ECO:0000256" key="1">
    <source>
        <dbReference type="ARBA" id="ARBA00023015"/>
    </source>
</evidence>